<evidence type="ECO:0000256" key="5">
    <source>
        <dbReference type="ARBA" id="ARBA00022691"/>
    </source>
</evidence>
<dbReference type="PANTHER" id="PTHR33841:SF5">
    <property type="entry name" value="DNA METHYLASE (MODIFICATION METHYLASE) (METHYLTRANSFERASE)-RELATED"/>
    <property type="match status" value="1"/>
</dbReference>
<comment type="similarity">
    <text evidence="1">Belongs to the N(4)/N(6)-methyltransferase family.</text>
</comment>
<feature type="domain" description="Type II methyltransferase M.TaqI-like" evidence="9">
    <location>
        <begin position="152"/>
        <end position="248"/>
    </location>
</feature>
<dbReference type="InterPro" id="IPR050953">
    <property type="entry name" value="N4_N6_ade-DNA_methylase"/>
</dbReference>
<dbReference type="RefSeq" id="WP_230839928.1">
    <property type="nucleotide sequence ID" value="NZ_CP063845.1"/>
</dbReference>
<reference evidence="11 12" key="1">
    <citation type="journal article" date="2021" name="Genome Biol. Evol.">
        <title>Complete Genome Sequencing of a Novel Gloeobacter Species from a Waterfall Cave in Mexico.</title>
        <authorList>
            <person name="Saw J.H."/>
            <person name="Cardona T."/>
            <person name="Montejano G."/>
        </authorList>
    </citation>
    <scope>NUCLEOTIDE SEQUENCE [LARGE SCALE GENOMIC DNA]</scope>
    <source>
        <strain evidence="11">MG652769</strain>
    </source>
</reference>
<keyword evidence="12" id="KW-1185">Reference proteome</keyword>
<evidence type="ECO:0000256" key="4">
    <source>
        <dbReference type="ARBA" id="ARBA00022679"/>
    </source>
</evidence>
<evidence type="ECO:0000256" key="3">
    <source>
        <dbReference type="ARBA" id="ARBA00022603"/>
    </source>
</evidence>
<evidence type="ECO:0000256" key="8">
    <source>
        <dbReference type="ARBA" id="ARBA00047942"/>
    </source>
</evidence>
<keyword evidence="3 11" id="KW-0489">Methyltransferase</keyword>
<keyword evidence="7" id="KW-0238">DNA-binding</keyword>
<keyword evidence="4" id="KW-0808">Transferase</keyword>
<organism evidence="11 12">
    <name type="scientific">Gloeobacter morelensis MG652769</name>
    <dbReference type="NCBI Taxonomy" id="2781736"/>
    <lineage>
        <taxon>Bacteria</taxon>
        <taxon>Bacillati</taxon>
        <taxon>Cyanobacteriota</taxon>
        <taxon>Cyanophyceae</taxon>
        <taxon>Gloeobacterales</taxon>
        <taxon>Gloeobacteraceae</taxon>
        <taxon>Gloeobacter</taxon>
        <taxon>Gloeobacter morelensis</taxon>
    </lineage>
</organism>
<dbReference type="GO" id="GO:0032259">
    <property type="term" value="P:methylation"/>
    <property type="evidence" value="ECO:0007669"/>
    <property type="project" value="UniProtKB-KW"/>
</dbReference>
<dbReference type="PRINTS" id="PR00507">
    <property type="entry name" value="N12N6MTFRASE"/>
</dbReference>
<evidence type="ECO:0000256" key="6">
    <source>
        <dbReference type="ARBA" id="ARBA00022747"/>
    </source>
</evidence>
<protein>
    <recommendedName>
        <fullName evidence="2">site-specific DNA-methyltransferase (adenine-specific)</fullName>
        <ecNumber evidence="2">2.1.1.72</ecNumber>
    </recommendedName>
</protein>
<dbReference type="Proteomes" id="UP001054846">
    <property type="component" value="Chromosome"/>
</dbReference>
<sequence>MLDDFLQHQLSLPTLCPVAAAVDTLAHTSGIEERGAVFTRCEIVEFILDLVGYSTDQPLHQKRLLEPSFGNGDFLLPAIGRLLSAWKRSHKGQPLEILADAIRAVELHRDTFVQTYTTVIARLIEEGIPSHTAIKIADRWLIHGDFLLVALPTPFDMVIGNPPYVRTELISDVLMAEYRSRYTTIYDRADLYIPFIERSLRSLASGGALGFICADRWIKNRYGGPLRAFVASGFRLKVHVDMTDTPVFHSAVTAYPAVTIITREQPGPTRIAHRPTIDSAVLRPLAAALTAKCIPRAATGIRELSNVVVGSDPWLLDVSEQMNLLRRLESTLPLLEEAGCRVGIGVATGADRIYIGKFDALDVEDNRKLPLAMTRDIASGKVRWRSYGVINPFCNDGGLVNLDDYPRLKRYLNGHKTELMARHVAQKSPGNWYRTIDRITPSLTSKPKLLIPDIKGEAQIVYEDGRLYPHHNLYYITAEEWDLHALQAVLLSGIARLFVATYSTRMRGGYLRFQAQYLRRIRMPHWKNVPADLRRALKIAAEHHDLAACNAAAFALYGLTPVEQAAISGSGDQG</sequence>
<evidence type="ECO:0000259" key="9">
    <source>
        <dbReference type="Pfam" id="PF07669"/>
    </source>
</evidence>
<dbReference type="InterPro" id="IPR025931">
    <property type="entry name" value="TaqI_C"/>
</dbReference>
<dbReference type="InterPro" id="IPR002052">
    <property type="entry name" value="DNA_methylase_N6_adenine_CS"/>
</dbReference>
<dbReference type="PANTHER" id="PTHR33841">
    <property type="entry name" value="DNA METHYLTRANSFERASE YEEA-RELATED"/>
    <property type="match status" value="1"/>
</dbReference>
<dbReference type="Gene3D" id="3.40.50.150">
    <property type="entry name" value="Vaccinia Virus protein VP39"/>
    <property type="match status" value="1"/>
</dbReference>
<dbReference type="Pfam" id="PF07669">
    <property type="entry name" value="Eco57I"/>
    <property type="match status" value="1"/>
</dbReference>
<feature type="domain" description="TaqI-like C-terminal specificity" evidence="10">
    <location>
        <begin position="418"/>
        <end position="521"/>
    </location>
</feature>
<accession>A0ABY3PHA8</accession>
<evidence type="ECO:0000313" key="12">
    <source>
        <dbReference type="Proteomes" id="UP001054846"/>
    </source>
</evidence>
<evidence type="ECO:0000259" key="10">
    <source>
        <dbReference type="Pfam" id="PF12950"/>
    </source>
</evidence>
<dbReference type="Pfam" id="PF12950">
    <property type="entry name" value="TaqI_C"/>
    <property type="match status" value="1"/>
</dbReference>
<dbReference type="EMBL" id="CP063845">
    <property type="protein sequence ID" value="UFP92928.1"/>
    <property type="molecule type" value="Genomic_DNA"/>
</dbReference>
<dbReference type="SUPFAM" id="SSF53335">
    <property type="entry name" value="S-adenosyl-L-methionine-dependent methyltransferases"/>
    <property type="match status" value="1"/>
</dbReference>
<evidence type="ECO:0000313" key="11">
    <source>
        <dbReference type="EMBL" id="UFP92928.1"/>
    </source>
</evidence>
<dbReference type="PROSITE" id="PS00092">
    <property type="entry name" value="N6_MTASE"/>
    <property type="match status" value="1"/>
</dbReference>
<name>A0ABY3PHA8_9CYAN</name>
<evidence type="ECO:0000256" key="1">
    <source>
        <dbReference type="ARBA" id="ARBA00006594"/>
    </source>
</evidence>
<dbReference type="EC" id="2.1.1.72" evidence="2"/>
<dbReference type="GO" id="GO:0008168">
    <property type="term" value="F:methyltransferase activity"/>
    <property type="evidence" value="ECO:0007669"/>
    <property type="project" value="UniProtKB-KW"/>
</dbReference>
<keyword evidence="5" id="KW-0949">S-adenosyl-L-methionine</keyword>
<evidence type="ECO:0000256" key="7">
    <source>
        <dbReference type="ARBA" id="ARBA00023125"/>
    </source>
</evidence>
<dbReference type="InterPro" id="IPR029063">
    <property type="entry name" value="SAM-dependent_MTases_sf"/>
</dbReference>
<dbReference type="InterPro" id="IPR011639">
    <property type="entry name" value="MethylTrfase_TaqI-like_dom"/>
</dbReference>
<proteinExistence type="inferred from homology"/>
<gene>
    <name evidence="11" type="ORF">ISF26_14000</name>
</gene>
<evidence type="ECO:0000256" key="2">
    <source>
        <dbReference type="ARBA" id="ARBA00011900"/>
    </source>
</evidence>
<keyword evidence="6" id="KW-0680">Restriction system</keyword>
<comment type="catalytic activity">
    <reaction evidence="8">
        <text>a 2'-deoxyadenosine in DNA + S-adenosyl-L-methionine = an N(6)-methyl-2'-deoxyadenosine in DNA + S-adenosyl-L-homocysteine + H(+)</text>
        <dbReference type="Rhea" id="RHEA:15197"/>
        <dbReference type="Rhea" id="RHEA-COMP:12418"/>
        <dbReference type="Rhea" id="RHEA-COMP:12419"/>
        <dbReference type="ChEBI" id="CHEBI:15378"/>
        <dbReference type="ChEBI" id="CHEBI:57856"/>
        <dbReference type="ChEBI" id="CHEBI:59789"/>
        <dbReference type="ChEBI" id="CHEBI:90615"/>
        <dbReference type="ChEBI" id="CHEBI:90616"/>
        <dbReference type="EC" id="2.1.1.72"/>
    </reaction>
</comment>